<dbReference type="InterPro" id="IPR011047">
    <property type="entry name" value="Quinoprotein_ADH-like_sf"/>
</dbReference>
<evidence type="ECO:0000313" key="2">
    <source>
        <dbReference type="EMBL" id="ODV91015.1"/>
    </source>
</evidence>
<feature type="compositionally biased region" description="Polar residues" evidence="1">
    <location>
        <begin position="352"/>
        <end position="370"/>
    </location>
</feature>
<dbReference type="AlphaFoldDB" id="A0A1E4TGY0"/>
<feature type="compositionally biased region" description="Pro residues" evidence="1">
    <location>
        <begin position="422"/>
        <end position="435"/>
    </location>
</feature>
<evidence type="ECO:0000313" key="3">
    <source>
        <dbReference type="Proteomes" id="UP000095023"/>
    </source>
</evidence>
<dbReference type="SUPFAM" id="SSF50998">
    <property type="entry name" value="Quinoprotein alcohol dehydrogenase-like"/>
    <property type="match status" value="1"/>
</dbReference>
<feature type="region of interest" description="Disordered" evidence="1">
    <location>
        <begin position="319"/>
        <end position="338"/>
    </location>
</feature>
<organism evidence="2 3">
    <name type="scientific">Tortispora caseinolytica NRRL Y-17796</name>
    <dbReference type="NCBI Taxonomy" id="767744"/>
    <lineage>
        <taxon>Eukaryota</taxon>
        <taxon>Fungi</taxon>
        <taxon>Dikarya</taxon>
        <taxon>Ascomycota</taxon>
        <taxon>Saccharomycotina</taxon>
        <taxon>Trigonopsidomycetes</taxon>
        <taxon>Trigonopsidales</taxon>
        <taxon>Trigonopsidaceae</taxon>
        <taxon>Tortispora</taxon>
    </lineage>
</organism>
<dbReference type="Proteomes" id="UP000095023">
    <property type="component" value="Unassembled WGS sequence"/>
</dbReference>
<feature type="region of interest" description="Disordered" evidence="1">
    <location>
        <begin position="1060"/>
        <end position="1092"/>
    </location>
</feature>
<gene>
    <name evidence="2" type="ORF">CANCADRAFT_115717</name>
</gene>
<feature type="compositionally biased region" description="Polar residues" evidence="1">
    <location>
        <begin position="384"/>
        <end position="397"/>
    </location>
</feature>
<feature type="compositionally biased region" description="Polar residues" evidence="1">
    <location>
        <begin position="409"/>
        <end position="421"/>
    </location>
</feature>
<name>A0A1E4TGY0_9ASCO</name>
<proteinExistence type="predicted"/>
<reference evidence="3" key="1">
    <citation type="submission" date="2016-02" db="EMBL/GenBank/DDBJ databases">
        <title>Comparative genomics of biotechnologically important yeasts.</title>
        <authorList>
            <consortium name="DOE Joint Genome Institute"/>
            <person name="Riley R."/>
            <person name="Haridas S."/>
            <person name="Wolfe K.H."/>
            <person name="Lopes M.R."/>
            <person name="Hittinger C.T."/>
            <person name="Goker M."/>
            <person name="Salamov A."/>
            <person name="Wisecaver J."/>
            <person name="Long T.M."/>
            <person name="Aerts A.L."/>
            <person name="Barry K."/>
            <person name="Choi C."/>
            <person name="Clum A."/>
            <person name="Coughlan A.Y."/>
            <person name="Deshpande S."/>
            <person name="Douglass A.P."/>
            <person name="Hanson S.J."/>
            <person name="Klenk H.-P."/>
            <person name="Labutti K."/>
            <person name="Lapidus A."/>
            <person name="Lindquist E."/>
            <person name="Lipzen A."/>
            <person name="Meier-Kolthoff J.P."/>
            <person name="Ohm R.A."/>
            <person name="Otillar R.P."/>
            <person name="Pangilinan J."/>
            <person name="Peng Y."/>
            <person name="Rokas A."/>
            <person name="Rosa C.A."/>
            <person name="Scheuner C."/>
            <person name="Sibirny A.A."/>
            <person name="Slot J.C."/>
            <person name="Stielow J.B."/>
            <person name="Sun H."/>
            <person name="Kurtzman C.P."/>
            <person name="Blackwell M."/>
            <person name="Jeffries T.W."/>
            <person name="Grigoriev I.V."/>
        </authorList>
    </citation>
    <scope>NUCLEOTIDE SEQUENCE [LARGE SCALE GENOMIC DNA]</scope>
    <source>
        <strain evidence="3">NRRL Y-17796</strain>
    </source>
</reference>
<feature type="region of interest" description="Disordered" evidence="1">
    <location>
        <begin position="537"/>
        <end position="559"/>
    </location>
</feature>
<dbReference type="EMBL" id="KV453842">
    <property type="protein sequence ID" value="ODV91015.1"/>
    <property type="molecule type" value="Genomic_DNA"/>
</dbReference>
<feature type="compositionally biased region" description="Basic and acidic residues" evidence="1">
    <location>
        <begin position="545"/>
        <end position="559"/>
    </location>
</feature>
<feature type="compositionally biased region" description="Polar residues" evidence="1">
    <location>
        <begin position="319"/>
        <end position="330"/>
    </location>
</feature>
<protein>
    <submittedName>
        <fullName evidence="2">Uncharacterized protein</fullName>
    </submittedName>
</protein>
<dbReference type="Gene3D" id="2.130.10.10">
    <property type="entry name" value="YVTN repeat-like/Quinoprotein amine dehydrogenase"/>
    <property type="match status" value="1"/>
</dbReference>
<feature type="compositionally biased region" description="Low complexity" evidence="1">
    <location>
        <begin position="616"/>
        <end position="625"/>
    </location>
</feature>
<keyword evidence="3" id="KW-1185">Reference proteome</keyword>
<evidence type="ECO:0000256" key="1">
    <source>
        <dbReference type="SAM" id="MobiDB-lite"/>
    </source>
</evidence>
<sequence>MSFSQNAIHIASLPDAIAEITTSKILLHTSFAPHAIVTEQDFSVSEDSFVLVHKSRFAILSQTHVSIWDAENQKLRQRYAFDVDAQSPVKAATWDTIGEALYVATPSSFYFVDIPGSWKSRVPFPNTGLQAMDSCPADGSILALGYQSGSLVVAKLSLSGIQVLLNVEPGSSRFKRSSGDSAELSLLSAKPSNHEVLSLAWHPASVSLSSQTLAVTRADRTVEIWNVNCQDWAKKRRSLILSSSSLSIRDMLSWCKGGRIVYSDYKTVEVHHLLEHDLSILFRGQIKSLSLSPDRSQIYLLPEGQSTLVTLDPITQAPLSPNFETGNETPTIPLVSNPPAVPLIKLPVPKSLQRSKSGSSPHTYRPNQSPRFVAQPNFHRPPISQESPVLYNHSQHVISPRPNGRHRSSSYSAPSQRRPSNSHPPTPNIDYPPPRRALTSKAPSTPPVPAMFVTTENEPIMADEVVVRKDSVSDNIGITPLPDIESFKESITMSREDKIEAFYSISRQNSEAQEWASSAALNSSVSSSPVVIGVVAEDSDDSDESEHRDQGIDEFESHTEPLRIPQRLAHIDDVETPLSSSPIEIGLAYEEPITSDIAIGIVSDNSHSSSRDENSEPISPDSHSSSIYDLAVATGLAISCDSEVGHEKRLSDLKLDTAIINLETEEHIDHSIGNNKEIKASMVRTRSESFSKAALHNPTQSRNIDDPPALAAVENETIDLTATFLFPQLLSTLLKEISGPKCYSIASNSNVNIAAHFSEDTEKSSACFEMIRKIWEGSYDPDDTAAYLKTEQDKDILSRWGLLSVGLNKELLRSHNSDQDVVLKATHLLNWESAESAVEFLASNRLYFDAYLLCKLRGIAATPVLRSWSHSIKDKNSKVYNLCRTLLANSIDQVMAKPPTRQDSLLRKTREPITAVPNKLPSQTLSPVTSNASNNVEVESSEFSYASDGCALLTSETELADRYNETEEKTKQEVRRSQDMERLPTIFGHGVGLPSNPKSMKPMHNAIDRPSMTEIPKSKEAKEVRDQLDIAAEIAQKERGKVDDSIKEYQPIKKMRSRSFSFKLLKHNSHKKPQTESKERPLSTEVQTGIAL</sequence>
<feature type="compositionally biased region" description="Basic and acidic residues" evidence="1">
    <location>
        <begin position="1073"/>
        <end position="1082"/>
    </location>
</feature>
<dbReference type="InterPro" id="IPR015943">
    <property type="entry name" value="WD40/YVTN_repeat-like_dom_sf"/>
</dbReference>
<accession>A0A1E4TGY0</accession>
<feature type="region of interest" description="Disordered" evidence="1">
    <location>
        <begin position="349"/>
        <end position="449"/>
    </location>
</feature>
<feature type="region of interest" description="Disordered" evidence="1">
    <location>
        <begin position="604"/>
        <end position="625"/>
    </location>
</feature>